<reference evidence="5 6" key="1">
    <citation type="submission" date="2020-08" db="EMBL/GenBank/DDBJ databases">
        <title>Genomic Encyclopedia of Type Strains, Phase III (KMG-III): the genomes of soil and plant-associated and newly described type strains.</title>
        <authorList>
            <person name="Whitman W."/>
        </authorList>
    </citation>
    <scope>NUCLEOTIDE SEQUENCE [LARGE SCALE GENOMIC DNA]</scope>
    <source>
        <strain evidence="5 6">CECT 8640</strain>
    </source>
</reference>
<sequence length="340" mass="35950">MAARVLGVLLVSMAVLVSSAPPWRGQPVPAVGTTPETAARALVVAPTEAETARSLATLRKLDDHPLYSMTYYGPAPRIDDAAGDGPGRADRAPFGCTLFVAAGTPGQPLMGRNFDWDHGPALVLHANPSDAYRSVSVVDLSYLGVTTDAPPSGQALAKAVTLPFDGMNEHGLVIGMAALDHARVEPRPGRPAVGGVGVMRLVLDRARTVDEAVALLDGYNIDFGTGPGLHYLVADASGASAVVEFPDGRLRVTPRPPGDHWQVMENFPLATAAEQSRLTHDRYRTAASRLARDGGRLSSDDALALLAELAQPHTQWSVVYRPGERALSLTTGEQVHRLAL</sequence>
<keyword evidence="3" id="KW-0732">Signal</keyword>
<keyword evidence="2" id="KW-0378">Hydrolase</keyword>
<dbReference type="RefSeq" id="WP_184693995.1">
    <property type="nucleotide sequence ID" value="NZ_JACHJN010000007.1"/>
</dbReference>
<dbReference type="SUPFAM" id="SSF56235">
    <property type="entry name" value="N-terminal nucleophile aminohydrolases (Ntn hydrolases)"/>
    <property type="match status" value="1"/>
</dbReference>
<dbReference type="PANTHER" id="PTHR35527:SF2">
    <property type="entry name" value="HYDROLASE"/>
    <property type="match status" value="1"/>
</dbReference>
<dbReference type="InterPro" id="IPR029055">
    <property type="entry name" value="Ntn_hydrolases_N"/>
</dbReference>
<dbReference type="EMBL" id="JACHJN010000007">
    <property type="protein sequence ID" value="MBB5958234.1"/>
    <property type="molecule type" value="Genomic_DNA"/>
</dbReference>
<dbReference type="Pfam" id="PF02275">
    <property type="entry name" value="CBAH"/>
    <property type="match status" value="1"/>
</dbReference>
<feature type="chain" id="PRO_5032490887" description="Choloylglycine hydrolase/NAAA C-terminal domain-containing protein" evidence="3">
    <location>
        <begin position="21"/>
        <end position="340"/>
    </location>
</feature>
<accession>A0A841CPE6</accession>
<organism evidence="5 6">
    <name type="scientific">Saccharothrix tamanrassetensis</name>
    <dbReference type="NCBI Taxonomy" id="1051531"/>
    <lineage>
        <taxon>Bacteria</taxon>
        <taxon>Bacillati</taxon>
        <taxon>Actinomycetota</taxon>
        <taxon>Actinomycetes</taxon>
        <taxon>Pseudonocardiales</taxon>
        <taxon>Pseudonocardiaceae</taxon>
        <taxon>Saccharothrix</taxon>
    </lineage>
</organism>
<comment type="caution">
    <text evidence="5">The sequence shown here is derived from an EMBL/GenBank/DDBJ whole genome shotgun (WGS) entry which is preliminary data.</text>
</comment>
<name>A0A841CPE6_9PSEU</name>
<dbReference type="Proteomes" id="UP000547510">
    <property type="component" value="Unassembled WGS sequence"/>
</dbReference>
<feature type="signal peptide" evidence="3">
    <location>
        <begin position="1"/>
        <end position="20"/>
    </location>
</feature>
<evidence type="ECO:0000256" key="2">
    <source>
        <dbReference type="ARBA" id="ARBA00022801"/>
    </source>
</evidence>
<dbReference type="InterPro" id="IPR052193">
    <property type="entry name" value="Peptidase_C59"/>
</dbReference>
<feature type="domain" description="Choloylglycine hydrolase/NAAA C-terminal" evidence="4">
    <location>
        <begin position="96"/>
        <end position="252"/>
    </location>
</feature>
<keyword evidence="6" id="KW-1185">Reference proteome</keyword>
<comment type="similarity">
    <text evidence="1">Belongs to the peptidase C59 family.</text>
</comment>
<dbReference type="InterPro" id="IPR029132">
    <property type="entry name" value="CBAH/NAAA_C"/>
</dbReference>
<evidence type="ECO:0000313" key="6">
    <source>
        <dbReference type="Proteomes" id="UP000547510"/>
    </source>
</evidence>
<evidence type="ECO:0000256" key="3">
    <source>
        <dbReference type="SAM" id="SignalP"/>
    </source>
</evidence>
<evidence type="ECO:0000313" key="5">
    <source>
        <dbReference type="EMBL" id="MBB5958234.1"/>
    </source>
</evidence>
<proteinExistence type="inferred from homology"/>
<dbReference type="AlphaFoldDB" id="A0A841CPE6"/>
<evidence type="ECO:0000259" key="4">
    <source>
        <dbReference type="Pfam" id="PF02275"/>
    </source>
</evidence>
<dbReference type="PANTHER" id="PTHR35527">
    <property type="entry name" value="CHOLOYLGLYCINE HYDROLASE"/>
    <property type="match status" value="1"/>
</dbReference>
<protein>
    <recommendedName>
        <fullName evidence="4">Choloylglycine hydrolase/NAAA C-terminal domain-containing protein</fullName>
    </recommendedName>
</protein>
<evidence type="ECO:0000256" key="1">
    <source>
        <dbReference type="ARBA" id="ARBA00006625"/>
    </source>
</evidence>
<dbReference type="Gene3D" id="3.60.60.10">
    <property type="entry name" value="Penicillin V Acylase, Chain A"/>
    <property type="match status" value="1"/>
</dbReference>
<dbReference type="GO" id="GO:0016787">
    <property type="term" value="F:hydrolase activity"/>
    <property type="evidence" value="ECO:0007669"/>
    <property type="project" value="UniProtKB-KW"/>
</dbReference>
<gene>
    <name evidence="5" type="ORF">FHS29_004842</name>
</gene>